<proteinExistence type="predicted"/>
<dbReference type="Proteomes" id="UP000287168">
    <property type="component" value="Unassembled WGS sequence"/>
</dbReference>
<feature type="transmembrane region" description="Helical" evidence="1">
    <location>
        <begin position="45"/>
        <end position="63"/>
    </location>
</feature>
<dbReference type="OrthoDB" id="7862519at2"/>
<accession>A0A3S3V508</accession>
<dbReference type="RefSeq" id="WP_128488190.1">
    <property type="nucleotide sequence ID" value="NZ_JBHLXB010000017.1"/>
</dbReference>
<protein>
    <recommendedName>
        <fullName evidence="4">DUF2244 domain-containing protein</fullName>
    </recommendedName>
</protein>
<evidence type="ECO:0000313" key="2">
    <source>
        <dbReference type="EMBL" id="RWY41789.1"/>
    </source>
</evidence>
<evidence type="ECO:0008006" key="4">
    <source>
        <dbReference type="Google" id="ProtNLM"/>
    </source>
</evidence>
<keyword evidence="1" id="KW-1133">Transmembrane helix</keyword>
<keyword evidence="1" id="KW-0472">Membrane</keyword>
<keyword evidence="3" id="KW-1185">Reference proteome</keyword>
<evidence type="ECO:0000256" key="1">
    <source>
        <dbReference type="SAM" id="Phobius"/>
    </source>
</evidence>
<organism evidence="2 3">
    <name type="scientific">Falsigemmobacter intermedius</name>
    <dbReference type="NCBI Taxonomy" id="1553448"/>
    <lineage>
        <taxon>Bacteria</taxon>
        <taxon>Pseudomonadati</taxon>
        <taxon>Pseudomonadota</taxon>
        <taxon>Alphaproteobacteria</taxon>
        <taxon>Rhodobacterales</taxon>
        <taxon>Paracoccaceae</taxon>
        <taxon>Falsigemmobacter</taxon>
    </lineage>
</organism>
<feature type="transmembrane region" description="Helical" evidence="1">
    <location>
        <begin position="20"/>
        <end position="39"/>
    </location>
</feature>
<keyword evidence="1" id="KW-0812">Transmembrane</keyword>
<reference evidence="2 3" key="1">
    <citation type="journal article" date="2015" name="Int. J. Syst. Evol. Microbiol.">
        <title>Gemmobacter intermedius sp. nov., isolated from a white stork (Ciconia ciconia).</title>
        <authorList>
            <person name="Kampfer P."/>
            <person name="Jerzak L."/>
            <person name="Wilharm G."/>
            <person name="Golke J."/>
            <person name="Busse H.J."/>
            <person name="Glaeser S.P."/>
        </authorList>
    </citation>
    <scope>NUCLEOTIDE SEQUENCE [LARGE SCALE GENOMIC DNA]</scope>
    <source>
        <strain evidence="2 3">119/4</strain>
    </source>
</reference>
<comment type="caution">
    <text evidence="2">The sequence shown here is derived from an EMBL/GenBank/DDBJ whole genome shotgun (WGS) entry which is preliminary data.</text>
</comment>
<sequence>MTQSPDNLIFRLEPGPVRRAIGPGFLMLTALGFAAAAVALPDAGLLTRAGVAALGIFSAVQAVQLRRAARGAIELREDGLHCTGSGRRLAALDEIDRVETGLSLLKPASGFLIRLRDSQPAARRTGMWWIRGNRLAIGGITPKGGGKAMASALSELLRLHRS</sequence>
<gene>
    <name evidence="2" type="ORF">EP867_08640</name>
</gene>
<dbReference type="AlphaFoldDB" id="A0A3S3V508"/>
<dbReference type="EMBL" id="SBLC01000009">
    <property type="protein sequence ID" value="RWY41789.1"/>
    <property type="molecule type" value="Genomic_DNA"/>
</dbReference>
<name>A0A3S3V508_9RHOB</name>
<evidence type="ECO:0000313" key="3">
    <source>
        <dbReference type="Proteomes" id="UP000287168"/>
    </source>
</evidence>